<feature type="transmembrane region" description="Helical" evidence="1">
    <location>
        <begin position="51"/>
        <end position="69"/>
    </location>
</feature>
<gene>
    <name evidence="2" type="ORF">SAMN05443637_10865</name>
</gene>
<keyword evidence="3" id="KW-1185">Reference proteome</keyword>
<dbReference type="Proteomes" id="UP000184363">
    <property type="component" value="Unassembled WGS sequence"/>
</dbReference>
<accession>A0A1M6TIJ5</accession>
<dbReference type="AlphaFoldDB" id="A0A1M6TIJ5"/>
<evidence type="ECO:0000313" key="2">
    <source>
        <dbReference type="EMBL" id="SHK56757.1"/>
    </source>
</evidence>
<sequence length="132" mass="14097">MTPPVVRRPCLSLWLLRAVLTVHLVAAAGQPVFAGLFLTGDLDAITAHGVVGSTLAAWDLLLIGTAIGYGLAARRWWVPFAAVGVFLLVGFQIGFGYARELQLHVPLGVAITTLSVLAVIWVWTPAAARRRS</sequence>
<keyword evidence="1" id="KW-0812">Transmembrane</keyword>
<dbReference type="EMBL" id="FRAP01000008">
    <property type="protein sequence ID" value="SHK56757.1"/>
    <property type="molecule type" value="Genomic_DNA"/>
</dbReference>
<reference evidence="2 3" key="1">
    <citation type="submission" date="2016-11" db="EMBL/GenBank/DDBJ databases">
        <authorList>
            <person name="Jaros S."/>
            <person name="Januszkiewicz K."/>
            <person name="Wedrychowicz H."/>
        </authorList>
    </citation>
    <scope>NUCLEOTIDE SEQUENCE [LARGE SCALE GENOMIC DNA]</scope>
    <source>
        <strain evidence="2 3">DSM 43832</strain>
    </source>
</reference>
<name>A0A1M6TIJ5_PSETH</name>
<evidence type="ECO:0000256" key="1">
    <source>
        <dbReference type="SAM" id="Phobius"/>
    </source>
</evidence>
<protein>
    <submittedName>
        <fullName evidence="2">Uncharacterized protein</fullName>
    </submittedName>
</protein>
<keyword evidence="1" id="KW-0472">Membrane</keyword>
<evidence type="ECO:0000313" key="3">
    <source>
        <dbReference type="Proteomes" id="UP000184363"/>
    </source>
</evidence>
<proteinExistence type="predicted"/>
<feature type="transmembrane region" description="Helical" evidence="1">
    <location>
        <begin position="76"/>
        <end position="97"/>
    </location>
</feature>
<organism evidence="2 3">
    <name type="scientific">Pseudonocardia thermophila</name>
    <dbReference type="NCBI Taxonomy" id="1848"/>
    <lineage>
        <taxon>Bacteria</taxon>
        <taxon>Bacillati</taxon>
        <taxon>Actinomycetota</taxon>
        <taxon>Actinomycetes</taxon>
        <taxon>Pseudonocardiales</taxon>
        <taxon>Pseudonocardiaceae</taxon>
        <taxon>Pseudonocardia</taxon>
    </lineage>
</organism>
<keyword evidence="1" id="KW-1133">Transmembrane helix</keyword>
<dbReference type="STRING" id="1848.SAMN05443637_10865"/>
<feature type="transmembrane region" description="Helical" evidence="1">
    <location>
        <begin position="103"/>
        <end position="123"/>
    </location>
</feature>